<dbReference type="PANTHER" id="PTHR14492:SF4">
    <property type="entry name" value="CILIOGENESIS AND PLANAR POLARITY EFFECTOR 1"/>
    <property type="match status" value="1"/>
</dbReference>
<dbReference type="RefSeq" id="XP_026116293.1">
    <property type="nucleotide sequence ID" value="XM_026260508.1"/>
</dbReference>
<feature type="region of interest" description="Disordered" evidence="1">
    <location>
        <begin position="156"/>
        <end position="193"/>
    </location>
</feature>
<dbReference type="GO" id="GO:0035869">
    <property type="term" value="C:ciliary transition zone"/>
    <property type="evidence" value="ECO:0007669"/>
    <property type="project" value="TreeGrafter"/>
</dbReference>
<dbReference type="InterPro" id="IPR028236">
    <property type="entry name" value="CPLANE1"/>
</dbReference>
<dbReference type="KEGG" id="caua:113094877"/>
<dbReference type="Proteomes" id="UP000515129">
    <property type="component" value="Unplaced"/>
</dbReference>
<evidence type="ECO:0000313" key="2">
    <source>
        <dbReference type="Proteomes" id="UP000515129"/>
    </source>
</evidence>
<dbReference type="RefSeq" id="XP_026116294.1">
    <property type="nucleotide sequence ID" value="XM_026260509.1"/>
</dbReference>
<evidence type="ECO:0000256" key="1">
    <source>
        <dbReference type="SAM" id="MobiDB-lite"/>
    </source>
</evidence>
<reference evidence="3 4" key="1">
    <citation type="submission" date="2025-04" db="UniProtKB">
        <authorList>
            <consortium name="RefSeq"/>
        </authorList>
    </citation>
    <scope>IDENTIFICATION</scope>
    <source>
        <strain evidence="3 4">Wakin</strain>
        <tissue evidence="3 4">Muscle</tissue>
    </source>
</reference>
<organism evidence="2 4">
    <name type="scientific">Carassius auratus</name>
    <name type="common">Goldfish</name>
    <dbReference type="NCBI Taxonomy" id="7957"/>
    <lineage>
        <taxon>Eukaryota</taxon>
        <taxon>Metazoa</taxon>
        <taxon>Chordata</taxon>
        <taxon>Craniata</taxon>
        <taxon>Vertebrata</taxon>
        <taxon>Euteleostomi</taxon>
        <taxon>Actinopterygii</taxon>
        <taxon>Neopterygii</taxon>
        <taxon>Teleostei</taxon>
        <taxon>Ostariophysi</taxon>
        <taxon>Cypriniformes</taxon>
        <taxon>Cyprinidae</taxon>
        <taxon>Cyprininae</taxon>
        <taxon>Carassius</taxon>
    </lineage>
</organism>
<accession>A0A6P6P6D0</accession>
<dbReference type="OrthoDB" id="5974632at2759"/>
<dbReference type="GeneID" id="113094877"/>
<dbReference type="PANTHER" id="PTHR14492">
    <property type="entry name" value="JBTS17"/>
    <property type="match status" value="1"/>
</dbReference>
<dbReference type="Pfam" id="PF15392">
    <property type="entry name" value="Joubert"/>
    <property type="match status" value="1"/>
</dbReference>
<proteinExistence type="predicted"/>
<evidence type="ECO:0000313" key="3">
    <source>
        <dbReference type="RefSeq" id="XP_026116293.1"/>
    </source>
</evidence>
<sequence length="213" mass="24654">MICLFSVKLEPCERDPDPDLKEETLGVSGLSDVKDILCELIRDGALSRSALDLSRSGTLHRSRSEVEPSGAMMEEERRDLRMWMRRKQRERLIEYRKQREEKREREHRPFISPVKHQNLTSVDLATSKRTKAERDRLLLQEHHERRARDACGLISECSPRPSVFPQSHSRASGAPLSPQGKRRGFPGVRADRRDLWGKPSRFRGNLLLQHTAL</sequence>
<protein>
    <submittedName>
        <fullName evidence="3 4">Ciliogenesis and planar polarity effector 1-like isoform X1</fullName>
    </submittedName>
</protein>
<name>A0A6P6P6D0_CARAU</name>
<gene>
    <name evidence="3 4" type="primary">LOC113094877</name>
</gene>
<evidence type="ECO:0000313" key="4">
    <source>
        <dbReference type="RefSeq" id="XP_026116294.1"/>
    </source>
</evidence>
<dbReference type="AlphaFoldDB" id="A0A6P6P6D0"/>
<keyword evidence="2" id="KW-1185">Reference proteome</keyword>
<dbReference type="GO" id="GO:0060271">
    <property type="term" value="P:cilium assembly"/>
    <property type="evidence" value="ECO:0007669"/>
    <property type="project" value="TreeGrafter"/>
</dbReference>